<accession>A0A1I3Z3L0</accession>
<protein>
    <recommendedName>
        <fullName evidence="2">DUF7008 domain-containing protein</fullName>
    </recommendedName>
</protein>
<evidence type="ECO:0000259" key="2">
    <source>
        <dbReference type="Pfam" id="PF22654"/>
    </source>
</evidence>
<feature type="region of interest" description="Disordered" evidence="1">
    <location>
        <begin position="108"/>
        <end position="129"/>
    </location>
</feature>
<keyword evidence="4" id="KW-1185">Reference proteome</keyword>
<dbReference type="Pfam" id="PF22654">
    <property type="entry name" value="DUF7008"/>
    <property type="match status" value="1"/>
</dbReference>
<sequence>MWRDERVRQSAAAWVLGCVFVRFCEDNGLIDEPFIAGPGERLAEAEARHWSTERIVPLLAGLREVMPWAKQWHGEYDDEWGDVPADELEAEYENLLRRNQVGEQELAAWRPVRKQRGRKPARKAAPDGE</sequence>
<evidence type="ECO:0000313" key="4">
    <source>
        <dbReference type="Proteomes" id="UP000198928"/>
    </source>
</evidence>
<dbReference type="EMBL" id="FOSG01000005">
    <property type="protein sequence ID" value="SFK38637.1"/>
    <property type="molecule type" value="Genomic_DNA"/>
</dbReference>
<organism evidence="3 4">
    <name type="scientific">Streptomyces pini</name>
    <dbReference type="NCBI Taxonomy" id="1520580"/>
    <lineage>
        <taxon>Bacteria</taxon>
        <taxon>Bacillati</taxon>
        <taxon>Actinomycetota</taxon>
        <taxon>Actinomycetes</taxon>
        <taxon>Kitasatosporales</taxon>
        <taxon>Streptomycetaceae</taxon>
        <taxon>Streptomyces</taxon>
    </lineage>
</organism>
<name>A0A1I3Z3L0_9ACTN</name>
<evidence type="ECO:0000256" key="1">
    <source>
        <dbReference type="SAM" id="MobiDB-lite"/>
    </source>
</evidence>
<gene>
    <name evidence="3" type="ORF">SAMN05192584_105308</name>
</gene>
<dbReference type="RefSeq" id="WP_245793520.1">
    <property type="nucleotide sequence ID" value="NZ_FOSG01000005.1"/>
</dbReference>
<dbReference type="Proteomes" id="UP000198928">
    <property type="component" value="Unassembled WGS sequence"/>
</dbReference>
<reference evidence="4" key="1">
    <citation type="submission" date="2016-10" db="EMBL/GenBank/DDBJ databases">
        <authorList>
            <person name="Varghese N."/>
            <person name="Submissions S."/>
        </authorList>
    </citation>
    <scope>NUCLEOTIDE SEQUENCE [LARGE SCALE GENOMIC DNA]</scope>
    <source>
        <strain evidence="4">PL19</strain>
    </source>
</reference>
<evidence type="ECO:0000313" key="3">
    <source>
        <dbReference type="EMBL" id="SFK38637.1"/>
    </source>
</evidence>
<dbReference type="InterPro" id="IPR054277">
    <property type="entry name" value="DUF7008"/>
</dbReference>
<feature type="compositionally biased region" description="Basic residues" evidence="1">
    <location>
        <begin position="111"/>
        <end position="122"/>
    </location>
</feature>
<dbReference type="AlphaFoldDB" id="A0A1I3Z3L0"/>
<proteinExistence type="predicted"/>
<feature type="domain" description="DUF7008" evidence="2">
    <location>
        <begin position="45"/>
        <end position="119"/>
    </location>
</feature>